<evidence type="ECO:0000313" key="3">
    <source>
        <dbReference type="Proteomes" id="UP001237642"/>
    </source>
</evidence>
<keyword evidence="3" id="KW-1185">Reference proteome</keyword>
<organism evidence="2 3">
    <name type="scientific">Heracleum sosnowskyi</name>
    <dbReference type="NCBI Taxonomy" id="360622"/>
    <lineage>
        <taxon>Eukaryota</taxon>
        <taxon>Viridiplantae</taxon>
        <taxon>Streptophyta</taxon>
        <taxon>Embryophyta</taxon>
        <taxon>Tracheophyta</taxon>
        <taxon>Spermatophyta</taxon>
        <taxon>Magnoliopsida</taxon>
        <taxon>eudicotyledons</taxon>
        <taxon>Gunneridae</taxon>
        <taxon>Pentapetalae</taxon>
        <taxon>asterids</taxon>
        <taxon>campanulids</taxon>
        <taxon>Apiales</taxon>
        <taxon>Apiaceae</taxon>
        <taxon>Apioideae</taxon>
        <taxon>apioid superclade</taxon>
        <taxon>Tordylieae</taxon>
        <taxon>Tordyliinae</taxon>
        <taxon>Heracleum</taxon>
    </lineage>
</organism>
<accession>A0AAD8N3A0</accession>
<dbReference type="InterPro" id="IPR037476">
    <property type="entry name" value="PCH1"/>
</dbReference>
<feature type="region of interest" description="Disordered" evidence="1">
    <location>
        <begin position="440"/>
        <end position="502"/>
    </location>
</feature>
<feature type="compositionally biased region" description="Polar residues" evidence="1">
    <location>
        <begin position="482"/>
        <end position="496"/>
    </location>
</feature>
<dbReference type="PANTHER" id="PTHR36062">
    <property type="entry name" value="OS01G0687300 PROTEIN"/>
    <property type="match status" value="1"/>
</dbReference>
<feature type="region of interest" description="Disordered" evidence="1">
    <location>
        <begin position="296"/>
        <end position="320"/>
    </location>
</feature>
<proteinExistence type="predicted"/>
<reference evidence="2" key="2">
    <citation type="submission" date="2023-05" db="EMBL/GenBank/DDBJ databases">
        <authorList>
            <person name="Schelkunov M.I."/>
        </authorList>
    </citation>
    <scope>NUCLEOTIDE SEQUENCE</scope>
    <source>
        <strain evidence="2">Hsosn_3</strain>
        <tissue evidence="2">Leaf</tissue>
    </source>
</reference>
<comment type="caution">
    <text evidence="2">The sequence shown here is derived from an EMBL/GenBank/DDBJ whole genome shotgun (WGS) entry which is preliminary data.</text>
</comment>
<dbReference type="AlphaFoldDB" id="A0AAD8N3A0"/>
<dbReference type="EMBL" id="JAUIZM010000003">
    <property type="protein sequence ID" value="KAK1395014.1"/>
    <property type="molecule type" value="Genomic_DNA"/>
</dbReference>
<dbReference type="GO" id="GO:0010099">
    <property type="term" value="P:regulation of photomorphogenesis"/>
    <property type="evidence" value="ECO:0007669"/>
    <property type="project" value="InterPro"/>
</dbReference>
<dbReference type="PANTHER" id="PTHR36062:SF1">
    <property type="entry name" value="OS01G0687300 PROTEIN"/>
    <property type="match status" value="1"/>
</dbReference>
<sequence>MYDRVDKGKKPMLPNQSLWMSHLSAIRDQNRESPLLDDKGTNQWHLHKGKEITSYISGSAEQRTEVKAIDFGILNGNQEMSSRNESNNRQESLDSSIVNIAQNGLCNLNTERVPPLLSLAPPGTETSYMDSHIQHKSVSQCPRELVKSQMVPHSSLVFSESQPENLSGTASRVSPQIFDLGEGRHENGSHHTAPSFVYSIEENVNHVRSVPSSKRKLSDTNIMKVPEHEKCSNHCGPGFVSDHLSMRNNHPPAFCEERYKTMHDCSDFRKFENAPIKCYSFPQLFGHGKKGVQLQQLSSSDSEGQDNVHDVNATEGVSKNKSSYETDTIYRKKIKHEHLSGVESSPSKKDVKANIGLPCHDHAILTTGEVQPHKRSIPEIPDMNIELPAEPDEANVLDNAEASTSRTRSLDIDCDQDTNIRWIKRLKISDSCNHSISTKSLSLDEATSDKKANQLVSNGVRGERANSKSVPSSAGKELMVLNQKTNPLRTGNSFSNDDLDGRDGTKQLRSWIQRWQKNPATTHQKQPEPVVVCDPQSSKVSLEELQRKPFASIAAMALLGKGWSGLKCQYRNIGPLTLWDSKDM</sequence>
<gene>
    <name evidence="2" type="ORF">POM88_014070</name>
</gene>
<reference evidence="2" key="1">
    <citation type="submission" date="2023-02" db="EMBL/GenBank/DDBJ databases">
        <title>Genome of toxic invasive species Heracleum sosnowskyi carries increased number of genes despite the absence of recent whole-genome duplications.</title>
        <authorList>
            <person name="Schelkunov M."/>
            <person name="Shtratnikova V."/>
            <person name="Makarenko M."/>
            <person name="Klepikova A."/>
            <person name="Omelchenko D."/>
            <person name="Novikova G."/>
            <person name="Obukhova E."/>
            <person name="Bogdanov V."/>
            <person name="Penin A."/>
            <person name="Logacheva M."/>
        </authorList>
    </citation>
    <scope>NUCLEOTIDE SEQUENCE</scope>
    <source>
        <strain evidence="2">Hsosn_3</strain>
        <tissue evidence="2">Leaf</tissue>
    </source>
</reference>
<evidence type="ECO:0000313" key="2">
    <source>
        <dbReference type="EMBL" id="KAK1395014.1"/>
    </source>
</evidence>
<protein>
    <submittedName>
        <fullName evidence="2">Uncharacterized protein</fullName>
    </submittedName>
</protein>
<dbReference type="Proteomes" id="UP001237642">
    <property type="component" value="Unassembled WGS sequence"/>
</dbReference>
<name>A0AAD8N3A0_9APIA</name>
<evidence type="ECO:0000256" key="1">
    <source>
        <dbReference type="SAM" id="MobiDB-lite"/>
    </source>
</evidence>